<dbReference type="PANTHER" id="PTHR46211:SF1">
    <property type="entry name" value="GLYCEROPHOSPHODIESTER PHOSPHODIESTERASE, CYTOPLASMIC"/>
    <property type="match status" value="1"/>
</dbReference>
<feature type="transmembrane region" description="Helical" evidence="1">
    <location>
        <begin position="173"/>
        <end position="192"/>
    </location>
</feature>
<keyword evidence="1" id="KW-0472">Membrane</keyword>
<proteinExistence type="predicted"/>
<dbReference type="SUPFAM" id="SSF51695">
    <property type="entry name" value="PLC-like phosphodiesterases"/>
    <property type="match status" value="1"/>
</dbReference>
<dbReference type="InterPro" id="IPR017946">
    <property type="entry name" value="PLC-like_Pdiesterase_TIM-brl"/>
</dbReference>
<dbReference type="EMBL" id="CP119391">
    <property type="protein sequence ID" value="WNK18799.1"/>
    <property type="molecule type" value="Genomic_DNA"/>
</dbReference>
<dbReference type="InterPro" id="IPR030395">
    <property type="entry name" value="GP_PDE_dom"/>
</dbReference>
<evidence type="ECO:0000256" key="1">
    <source>
        <dbReference type="SAM" id="Phobius"/>
    </source>
</evidence>
<dbReference type="InterPro" id="IPR018476">
    <property type="entry name" value="GlyceroP-diester-Pdiesterase_M"/>
</dbReference>
<feature type="transmembrane region" description="Helical" evidence="1">
    <location>
        <begin position="25"/>
        <end position="46"/>
    </location>
</feature>
<dbReference type="PANTHER" id="PTHR46211">
    <property type="entry name" value="GLYCEROPHOSPHORYL DIESTER PHOSPHODIESTERASE"/>
    <property type="match status" value="1"/>
</dbReference>
<gene>
    <name evidence="3" type="ORF">P1P91_07745</name>
</gene>
<feature type="transmembrane region" description="Helical" evidence="1">
    <location>
        <begin position="276"/>
        <end position="304"/>
    </location>
</feature>
<feature type="transmembrane region" description="Helical" evidence="1">
    <location>
        <begin position="66"/>
        <end position="92"/>
    </location>
</feature>
<dbReference type="Gene3D" id="3.20.20.190">
    <property type="entry name" value="Phosphatidylinositol (PI) phosphodiesterase"/>
    <property type="match status" value="1"/>
</dbReference>
<reference evidence="3 4" key="1">
    <citation type="submission" date="2023-03" db="EMBL/GenBank/DDBJ databases">
        <title>Halomonas sp. nov., isolated from Korean tranditional fermented seafood 'Jeotgal'.</title>
        <authorList>
            <person name="Kim B."/>
            <person name="Shin N.-R."/>
        </authorList>
    </citation>
    <scope>NUCLEOTIDE SEQUENCE [LARGE SCALE GENOMIC DNA]</scope>
    <source>
        <strain evidence="3 4">SG2L-4</strain>
    </source>
</reference>
<organism evidence="3 4">
    <name type="scientific">Halomonas piscis</name>
    <dbReference type="NCBI Taxonomy" id="3031727"/>
    <lineage>
        <taxon>Bacteria</taxon>
        <taxon>Pseudomonadati</taxon>
        <taxon>Pseudomonadota</taxon>
        <taxon>Gammaproteobacteria</taxon>
        <taxon>Oceanospirillales</taxon>
        <taxon>Halomonadaceae</taxon>
        <taxon>Halomonas</taxon>
    </lineage>
</organism>
<feature type="transmembrane region" description="Helical" evidence="1">
    <location>
        <begin position="230"/>
        <end position="256"/>
    </location>
</feature>
<dbReference type="RefSeq" id="WP_311881741.1">
    <property type="nucleotide sequence ID" value="NZ_CP119391.1"/>
</dbReference>
<sequence length="632" mass="69595">MSSRAGPLNQLGASLWRLFRGRLRALIAFHLLFTLLASTLVLPGIGGITRALYARIGTDVVTTDTLVALLFTPAGLSGALAVQGLAFGLLYWQQAGMLHIALSQRHQNHYRLTLEALWHGTRRLPALIGLVVLQVGSHLLLLAPFMAGLAWLYDAWLGGLETYYLQKVRPAELWYFIACALPLLALWAWLAGRLYLRWLLALPLVALENASPRRALSRSVALTRGWHRSIAAAVLAVLVGIIALPILATLAFDALFAPLLDWLPEYHRVLLPAMLAYLTAYVLLTLALTFAGIAVNALLSACLYMQLARGREYAPTPSGTRAGRLAWAVEFAVIAIAALQAWWILGSFELNDDVAIIAHRGSSKRAPENTLSAFRQAVKDGADAVELDVRLSADDVVMVYHDSSLARLTGDPRHVGDLTREELANFDIGSWFGHDFRGERIPTLDQVLDATRGQLGLMIELKPAPGRGTALAQEVLTALNRETDTRYACWADADEPIAALGRCGYPDARREMRIASLSPTLVRRVKQLAPALRTTLLAQLVLPGTLDRYGFDALGLRHNRITEDEMRLATTYGYEVHAWTVNSPKRMATLIDMGADAIITDYPERLAALLAERRQLGDAGLLLLKFHSWLRR</sequence>
<dbReference type="PROSITE" id="PS51704">
    <property type="entry name" value="GP_PDE"/>
    <property type="match status" value="1"/>
</dbReference>
<evidence type="ECO:0000313" key="4">
    <source>
        <dbReference type="Proteomes" id="UP001301869"/>
    </source>
</evidence>
<dbReference type="Pfam" id="PF03009">
    <property type="entry name" value="GDPD"/>
    <property type="match status" value="1"/>
</dbReference>
<keyword evidence="1" id="KW-0812">Transmembrane</keyword>
<name>A0ABY9YXK9_9GAMM</name>
<feature type="transmembrane region" description="Helical" evidence="1">
    <location>
        <begin position="127"/>
        <end position="153"/>
    </location>
</feature>
<dbReference type="PROSITE" id="PS50007">
    <property type="entry name" value="PIPLC_X_DOMAIN"/>
    <property type="match status" value="1"/>
</dbReference>
<dbReference type="Pfam" id="PF10110">
    <property type="entry name" value="GPDPase_memb"/>
    <property type="match status" value="1"/>
</dbReference>
<feature type="domain" description="GP-PDE" evidence="2">
    <location>
        <begin position="354"/>
        <end position="610"/>
    </location>
</feature>
<feature type="transmembrane region" description="Helical" evidence="1">
    <location>
        <begin position="325"/>
        <end position="345"/>
    </location>
</feature>
<evidence type="ECO:0000313" key="3">
    <source>
        <dbReference type="EMBL" id="WNK18799.1"/>
    </source>
</evidence>
<keyword evidence="1" id="KW-1133">Transmembrane helix</keyword>
<accession>A0ABY9YXK9</accession>
<dbReference type="Proteomes" id="UP001301869">
    <property type="component" value="Chromosome"/>
</dbReference>
<keyword evidence="4" id="KW-1185">Reference proteome</keyword>
<protein>
    <submittedName>
        <fullName evidence="3">Glycerophosphodiester phosphodiesterase family protein</fullName>
    </submittedName>
</protein>
<evidence type="ECO:0000259" key="2">
    <source>
        <dbReference type="PROSITE" id="PS51704"/>
    </source>
</evidence>